<feature type="region of interest" description="Disordered" evidence="1">
    <location>
        <begin position="1"/>
        <end position="40"/>
    </location>
</feature>
<dbReference type="EMBL" id="CP114040">
    <property type="protein sequence ID" value="WAS99200.1"/>
    <property type="molecule type" value="Genomic_DNA"/>
</dbReference>
<dbReference type="Proteomes" id="UP001164459">
    <property type="component" value="Chromosome"/>
</dbReference>
<evidence type="ECO:0000256" key="1">
    <source>
        <dbReference type="SAM" id="MobiDB-lite"/>
    </source>
</evidence>
<gene>
    <name evidence="2" type="ORF">O0S08_23985</name>
</gene>
<evidence type="ECO:0000313" key="3">
    <source>
        <dbReference type="Proteomes" id="UP001164459"/>
    </source>
</evidence>
<name>A0ABY7HJG6_9BACT</name>
<evidence type="ECO:0000313" key="2">
    <source>
        <dbReference type="EMBL" id="WAS99200.1"/>
    </source>
</evidence>
<protein>
    <submittedName>
        <fullName evidence="2">Uncharacterized protein</fullName>
    </submittedName>
</protein>
<organism evidence="2 3">
    <name type="scientific">Nannocystis punicea</name>
    <dbReference type="NCBI Taxonomy" id="2995304"/>
    <lineage>
        <taxon>Bacteria</taxon>
        <taxon>Pseudomonadati</taxon>
        <taxon>Myxococcota</taxon>
        <taxon>Polyangia</taxon>
        <taxon>Nannocystales</taxon>
        <taxon>Nannocystaceae</taxon>
        <taxon>Nannocystis</taxon>
    </lineage>
</organism>
<accession>A0ABY7HJG6</accession>
<feature type="compositionally biased region" description="Basic and acidic residues" evidence="1">
    <location>
        <begin position="13"/>
        <end position="22"/>
    </location>
</feature>
<sequence>MSSCPAGRGPLAQKERREEFIRRLSPSTTPDLLPSARGAA</sequence>
<keyword evidence="3" id="KW-1185">Reference proteome</keyword>
<dbReference type="RefSeq" id="WP_269041561.1">
    <property type="nucleotide sequence ID" value="NZ_CP114040.1"/>
</dbReference>
<reference evidence="2" key="1">
    <citation type="submission" date="2022-11" db="EMBL/GenBank/DDBJ databases">
        <title>Minimal conservation of predation-associated metabolite biosynthetic gene clusters underscores biosynthetic potential of Myxococcota including descriptions for ten novel species: Archangium lansinium sp. nov., Myxococcus landrumus sp. nov., Nannocystis bai.</title>
        <authorList>
            <person name="Ahearne A."/>
            <person name="Stevens C."/>
            <person name="Dowd S."/>
        </authorList>
    </citation>
    <scope>NUCLEOTIDE SEQUENCE</scope>
    <source>
        <strain evidence="2">Fl3</strain>
    </source>
</reference>
<proteinExistence type="predicted"/>